<dbReference type="AlphaFoldDB" id="A0A0A8ZB51"/>
<accession>A0A0A8ZB51</accession>
<proteinExistence type="predicted"/>
<protein>
    <submittedName>
        <fullName evidence="1">Uncharacterized protein</fullName>
    </submittedName>
</protein>
<sequence length="95" mass="10525">MFGYAQSAEWPLPKQKGATRWFVAAVASTSASAVARLSLVMSISGTGETANSLRLETEAWERQMEAMQIGPRMRIASRPIGGTVRCPKCRDWRYC</sequence>
<name>A0A0A8ZB51_ARUDO</name>
<organism evidence="1">
    <name type="scientific">Arundo donax</name>
    <name type="common">Giant reed</name>
    <name type="synonym">Donax arundinaceus</name>
    <dbReference type="NCBI Taxonomy" id="35708"/>
    <lineage>
        <taxon>Eukaryota</taxon>
        <taxon>Viridiplantae</taxon>
        <taxon>Streptophyta</taxon>
        <taxon>Embryophyta</taxon>
        <taxon>Tracheophyta</taxon>
        <taxon>Spermatophyta</taxon>
        <taxon>Magnoliopsida</taxon>
        <taxon>Liliopsida</taxon>
        <taxon>Poales</taxon>
        <taxon>Poaceae</taxon>
        <taxon>PACMAD clade</taxon>
        <taxon>Arundinoideae</taxon>
        <taxon>Arundineae</taxon>
        <taxon>Arundo</taxon>
    </lineage>
</organism>
<dbReference type="EMBL" id="GBRH01265818">
    <property type="protein sequence ID" value="JAD32077.1"/>
    <property type="molecule type" value="Transcribed_RNA"/>
</dbReference>
<reference evidence="1" key="2">
    <citation type="journal article" date="2015" name="Data Brief">
        <title>Shoot transcriptome of the giant reed, Arundo donax.</title>
        <authorList>
            <person name="Barrero R.A."/>
            <person name="Guerrero F.D."/>
            <person name="Moolhuijzen P."/>
            <person name="Goolsby J.A."/>
            <person name="Tidwell J."/>
            <person name="Bellgard S.E."/>
            <person name="Bellgard M.I."/>
        </authorList>
    </citation>
    <scope>NUCLEOTIDE SEQUENCE</scope>
    <source>
        <tissue evidence="1">Shoot tissue taken approximately 20 cm above the soil surface</tissue>
    </source>
</reference>
<evidence type="ECO:0000313" key="1">
    <source>
        <dbReference type="EMBL" id="JAD32077.1"/>
    </source>
</evidence>
<reference evidence="1" key="1">
    <citation type="submission" date="2014-09" db="EMBL/GenBank/DDBJ databases">
        <authorList>
            <person name="Magalhaes I.L.F."/>
            <person name="Oliveira U."/>
            <person name="Santos F.R."/>
            <person name="Vidigal T.H.D.A."/>
            <person name="Brescovit A.D."/>
            <person name="Santos A.J."/>
        </authorList>
    </citation>
    <scope>NUCLEOTIDE SEQUENCE</scope>
    <source>
        <tissue evidence="1">Shoot tissue taken approximately 20 cm above the soil surface</tissue>
    </source>
</reference>